<keyword evidence="2" id="KW-1185">Reference proteome</keyword>
<reference evidence="1 2" key="1">
    <citation type="submission" date="2016-02" db="EMBL/GenBank/DDBJ databases">
        <title>Genome analysis of coral dinoflagellate symbionts highlights evolutionary adaptations to a symbiotic lifestyle.</title>
        <authorList>
            <person name="Aranda M."/>
            <person name="Li Y."/>
            <person name="Liew Y.J."/>
            <person name="Baumgarten S."/>
            <person name="Simakov O."/>
            <person name="Wilson M."/>
            <person name="Piel J."/>
            <person name="Ashoor H."/>
            <person name="Bougouffa S."/>
            <person name="Bajic V.B."/>
            <person name="Ryu T."/>
            <person name="Ravasi T."/>
            <person name="Bayer T."/>
            <person name="Micklem G."/>
            <person name="Kim H."/>
            <person name="Bhak J."/>
            <person name="Lajeunesse T.C."/>
            <person name="Voolstra C.R."/>
        </authorList>
    </citation>
    <scope>NUCLEOTIDE SEQUENCE [LARGE SCALE GENOMIC DNA]</scope>
    <source>
        <strain evidence="1 2">CCMP2467</strain>
    </source>
</reference>
<dbReference type="EMBL" id="LSRX01000744">
    <property type="protein sequence ID" value="OLP89791.1"/>
    <property type="molecule type" value="Genomic_DNA"/>
</dbReference>
<evidence type="ECO:0000313" key="2">
    <source>
        <dbReference type="Proteomes" id="UP000186817"/>
    </source>
</evidence>
<comment type="caution">
    <text evidence="1">The sequence shown here is derived from an EMBL/GenBank/DDBJ whole genome shotgun (WGS) entry which is preliminary data.</text>
</comment>
<proteinExistence type="predicted"/>
<sequence>MVSILSSGGGGIAREPSQDTVVNMSIGRGFRCFLPDPSARGGEEVAPDPQSFIAKRCAVARRAAALVGERLQGEVTGTGEAFDLRIDDRLDIAGLTLDYEELSSSTLGAGFRQRYADQETGAVAEVVCRCRAGNRKASSPRCALGDLVWLRAEEAQEALAMVVAHNGTEIYVRWTDLGRPRNSFPLPRSKLRSFKDGRSCDEGDSVPIAFPVSAKEEAPEAAARRFRLDIESETWTWWHLRHLHGYNRGDLQPCMRRCFVPKYPAKTPTARPCKGKANDVFDAIERDGGGTKAAEVAAAKTALLQSQLDQKNRDLLAARGEMSARYMLERYVDKIKAEAHPRETRTKPLLRQVQQLQKQSPAAKQMVDAVKACATSLNQPSTFLSDLFAHVSGQFHFPNWCGPGIKVSPSLNKAERCVLEKLTALEGLDIKVDDYEETDGEAGE</sequence>
<dbReference type="AlphaFoldDB" id="A0A1Q9D3N2"/>
<evidence type="ECO:0000313" key="1">
    <source>
        <dbReference type="EMBL" id="OLP89791.1"/>
    </source>
</evidence>
<accession>A0A1Q9D3N2</accession>
<gene>
    <name evidence="1" type="ORF">AK812_SmicGene28718</name>
</gene>
<dbReference type="OrthoDB" id="10374908at2759"/>
<name>A0A1Q9D3N2_SYMMI</name>
<organism evidence="1 2">
    <name type="scientific">Symbiodinium microadriaticum</name>
    <name type="common">Dinoflagellate</name>
    <name type="synonym">Zooxanthella microadriatica</name>
    <dbReference type="NCBI Taxonomy" id="2951"/>
    <lineage>
        <taxon>Eukaryota</taxon>
        <taxon>Sar</taxon>
        <taxon>Alveolata</taxon>
        <taxon>Dinophyceae</taxon>
        <taxon>Suessiales</taxon>
        <taxon>Symbiodiniaceae</taxon>
        <taxon>Symbiodinium</taxon>
    </lineage>
</organism>
<protein>
    <submittedName>
        <fullName evidence="1">Uncharacterized protein</fullName>
    </submittedName>
</protein>
<dbReference type="Proteomes" id="UP000186817">
    <property type="component" value="Unassembled WGS sequence"/>
</dbReference>